<feature type="transmembrane region" description="Helical" evidence="1">
    <location>
        <begin position="127"/>
        <end position="152"/>
    </location>
</feature>
<dbReference type="Proteomes" id="UP000525686">
    <property type="component" value="Unassembled WGS sequence"/>
</dbReference>
<proteinExistence type="predicted"/>
<dbReference type="AlphaFoldDB" id="A0A7W3WHW0"/>
<evidence type="ECO:0000313" key="3">
    <source>
        <dbReference type="Proteomes" id="UP000525686"/>
    </source>
</evidence>
<name>A0A7W3WHW0_9ACTN</name>
<keyword evidence="1" id="KW-0812">Transmembrane</keyword>
<gene>
    <name evidence="2" type="ORF">H3146_04405</name>
</gene>
<dbReference type="EMBL" id="JABJWZ010000021">
    <property type="protein sequence ID" value="MBB1252614.1"/>
    <property type="molecule type" value="Genomic_DNA"/>
</dbReference>
<comment type="caution">
    <text evidence="2">The sequence shown here is derived from an EMBL/GenBank/DDBJ whole genome shotgun (WGS) entry which is preliminary data.</text>
</comment>
<evidence type="ECO:0000313" key="2">
    <source>
        <dbReference type="EMBL" id="MBB1252614.1"/>
    </source>
</evidence>
<keyword evidence="1" id="KW-1133">Transmembrane helix</keyword>
<evidence type="ECO:0000256" key="1">
    <source>
        <dbReference type="SAM" id="Phobius"/>
    </source>
</evidence>
<protein>
    <submittedName>
        <fullName evidence="2">Uncharacterized protein</fullName>
    </submittedName>
</protein>
<keyword evidence="1" id="KW-0472">Membrane</keyword>
<reference evidence="3" key="1">
    <citation type="submission" date="2020-05" db="EMBL/GenBank/DDBJ databases">
        <title>Classification of alakaliphilic streptomycetes isolated from an alkaline soil next to Lonar Crater, India and a proposal for the recognition of Streptomyces alkaliterrae sp. nov.</title>
        <authorList>
            <person name="Golinska P."/>
        </authorList>
    </citation>
    <scope>NUCLEOTIDE SEQUENCE [LARGE SCALE GENOMIC DNA]</scope>
    <source>
        <strain evidence="3">OF3</strain>
    </source>
</reference>
<dbReference type="RefSeq" id="WP_181353535.1">
    <property type="nucleotide sequence ID" value="NZ_JABJWZ010000021.1"/>
</dbReference>
<organism evidence="2 3">
    <name type="scientific">Streptomyces alkaliterrae</name>
    <dbReference type="NCBI Taxonomy" id="2213162"/>
    <lineage>
        <taxon>Bacteria</taxon>
        <taxon>Bacillati</taxon>
        <taxon>Actinomycetota</taxon>
        <taxon>Actinomycetes</taxon>
        <taxon>Kitasatosporales</taxon>
        <taxon>Streptomycetaceae</taxon>
        <taxon>Streptomyces</taxon>
    </lineage>
</organism>
<accession>A0A7W3WHW0</accession>
<sequence length="210" mass="21630">MNEQVALRPEDRAAFENALQRALDAPDVRTALGQPEARHTVDGLRACARAAAESLAAEAAPEYAVLLEIRARAAVEIGEHQRAEDAKDAVAALAVLTPILAAAATVVFLVLGYGLRLAGAAGPLAKALVSVGWGAAAVTGVAGLASAAGLALTVRRHRVPASPPPPDAVAQAHADWLDALTERGLLPCLRRELRLPETGDATTRRAGPCA</sequence>
<feature type="transmembrane region" description="Helical" evidence="1">
    <location>
        <begin position="90"/>
        <end position="115"/>
    </location>
</feature>